<dbReference type="STRING" id="334426.A0A158PJW6"/>
<keyword evidence="5" id="KW-0732">Signal</keyword>
<evidence type="ECO:0000256" key="6">
    <source>
        <dbReference type="ARBA" id="ARBA00022989"/>
    </source>
</evidence>
<evidence type="ECO:0000256" key="1">
    <source>
        <dbReference type="ARBA" id="ARBA00004251"/>
    </source>
</evidence>
<evidence type="ECO:0000313" key="11">
    <source>
        <dbReference type="Proteomes" id="UP000267027"/>
    </source>
</evidence>
<dbReference type="InterPro" id="IPR051962">
    <property type="entry name" value="Cuticlin"/>
</dbReference>
<feature type="domain" description="ZP" evidence="9">
    <location>
        <begin position="34"/>
        <end position="314"/>
    </location>
</feature>
<protein>
    <submittedName>
        <fullName evidence="12">ZP domain-containing protein</fullName>
    </submittedName>
</protein>
<dbReference type="PANTHER" id="PTHR22907">
    <property type="entry name" value="GH04558P"/>
    <property type="match status" value="1"/>
</dbReference>
<dbReference type="AlphaFoldDB" id="A0A158PJW6"/>
<gene>
    <name evidence="10" type="ORF">ACOC_LOCUS9281</name>
</gene>
<dbReference type="Proteomes" id="UP000267027">
    <property type="component" value="Unassembled WGS sequence"/>
</dbReference>
<keyword evidence="3" id="KW-1003">Cell membrane</keyword>
<dbReference type="GO" id="GO:0042302">
    <property type="term" value="F:structural constituent of cuticle"/>
    <property type="evidence" value="ECO:0007669"/>
    <property type="project" value="UniProtKB-KW"/>
</dbReference>
<evidence type="ECO:0000256" key="5">
    <source>
        <dbReference type="ARBA" id="ARBA00022729"/>
    </source>
</evidence>
<evidence type="ECO:0000256" key="2">
    <source>
        <dbReference type="ARBA" id="ARBA00022460"/>
    </source>
</evidence>
<sequence length="314" mass="35615">MENYRILSLSHFTWATASECFDIDNGVIEGPKVHCGVDKIAVDITTEKPYKGRLYVQGESYNERCFQEAQDPYSEHAHFELPIGACNMRRQRTMQPRGVSFSFTLVVSFHPFFVVGIDRAFHIQCFFLESVKSLNAGFDVGWVINKKEDYLLADCLVDDGQGNQFELVDDRGCSKDSYLLPQIEYDPHSLSAFTDAPVFKYADKVQIYFTCTVQLCYRHDGGCDGVTVYYFRSTWPKSVPGLHHKRHSPAFVDQKEVCHDATSLILGRQRTLVLVYSLLVGIFDGNFKLFLSLGDTAGQTNLPALHHNPTPRKT</sequence>
<keyword evidence="2" id="KW-0193">Cuticle</keyword>
<dbReference type="PROSITE" id="PS51034">
    <property type="entry name" value="ZP_2"/>
    <property type="match status" value="1"/>
</dbReference>
<accession>A0A158PJW6</accession>
<reference evidence="10 11" key="2">
    <citation type="submission" date="2018-11" db="EMBL/GenBank/DDBJ databases">
        <authorList>
            <consortium name="Pathogen Informatics"/>
        </authorList>
    </citation>
    <scope>NUCLEOTIDE SEQUENCE [LARGE SCALE GENOMIC DNA]</scope>
    <source>
        <strain evidence="10 11">Costa Rica</strain>
    </source>
</reference>
<dbReference type="InterPro" id="IPR057475">
    <property type="entry name" value="CUT_C"/>
</dbReference>
<evidence type="ECO:0000256" key="3">
    <source>
        <dbReference type="ARBA" id="ARBA00022475"/>
    </source>
</evidence>
<dbReference type="OMA" id="THRNTQN"/>
<reference evidence="12" key="1">
    <citation type="submission" date="2016-04" db="UniProtKB">
        <authorList>
            <consortium name="WormBaseParasite"/>
        </authorList>
    </citation>
    <scope>IDENTIFICATION</scope>
</reference>
<dbReference type="OrthoDB" id="6139674at2759"/>
<dbReference type="SMART" id="SM00241">
    <property type="entry name" value="ZP"/>
    <property type="match status" value="1"/>
</dbReference>
<dbReference type="PANTHER" id="PTHR22907:SF26">
    <property type="entry name" value="ZP DOMAIN-CONTAINING PROTEIN"/>
    <property type="match status" value="1"/>
</dbReference>
<evidence type="ECO:0000256" key="4">
    <source>
        <dbReference type="ARBA" id="ARBA00022692"/>
    </source>
</evidence>
<evidence type="ECO:0000313" key="10">
    <source>
        <dbReference type="EMBL" id="VDM60866.1"/>
    </source>
</evidence>
<evidence type="ECO:0000313" key="12">
    <source>
        <dbReference type="WBParaSite" id="ACOC_0000928001-mRNA-1"/>
    </source>
</evidence>
<name>A0A158PJW6_ANGCS</name>
<keyword evidence="6 8" id="KW-1133">Transmembrane helix</keyword>
<keyword evidence="4 8" id="KW-0812">Transmembrane</keyword>
<proteinExistence type="predicted"/>
<dbReference type="WBParaSite" id="ACOC_0000928001-mRNA-1">
    <property type="protein sequence ID" value="ACOC_0000928001-mRNA-1"/>
    <property type="gene ID" value="ACOC_0000928001"/>
</dbReference>
<keyword evidence="7 8" id="KW-0472">Membrane</keyword>
<dbReference type="EMBL" id="UYYA01004273">
    <property type="protein sequence ID" value="VDM60866.1"/>
    <property type="molecule type" value="Genomic_DNA"/>
</dbReference>
<comment type="subcellular location">
    <subcellularLocation>
        <location evidence="1">Cell membrane</location>
        <topology evidence="1">Single-pass type I membrane protein</topology>
    </subcellularLocation>
</comment>
<dbReference type="Pfam" id="PF25057">
    <property type="entry name" value="CUT_N"/>
    <property type="match status" value="1"/>
</dbReference>
<evidence type="ECO:0000256" key="8">
    <source>
        <dbReference type="SAM" id="Phobius"/>
    </source>
</evidence>
<feature type="transmembrane region" description="Helical" evidence="8">
    <location>
        <begin position="98"/>
        <end position="117"/>
    </location>
</feature>
<keyword evidence="11" id="KW-1185">Reference proteome</keyword>
<organism evidence="12">
    <name type="scientific">Angiostrongylus costaricensis</name>
    <name type="common">Nematode worm</name>
    <dbReference type="NCBI Taxonomy" id="334426"/>
    <lineage>
        <taxon>Eukaryota</taxon>
        <taxon>Metazoa</taxon>
        <taxon>Ecdysozoa</taxon>
        <taxon>Nematoda</taxon>
        <taxon>Chromadorea</taxon>
        <taxon>Rhabditida</taxon>
        <taxon>Rhabditina</taxon>
        <taxon>Rhabditomorpha</taxon>
        <taxon>Strongyloidea</taxon>
        <taxon>Metastrongylidae</taxon>
        <taxon>Angiostrongylus</taxon>
    </lineage>
</organism>
<dbReference type="InterPro" id="IPR056953">
    <property type="entry name" value="CUT_N"/>
</dbReference>
<evidence type="ECO:0000256" key="7">
    <source>
        <dbReference type="ARBA" id="ARBA00023136"/>
    </source>
</evidence>
<dbReference type="Pfam" id="PF25301">
    <property type="entry name" value="CUT_C"/>
    <property type="match status" value="1"/>
</dbReference>
<dbReference type="GO" id="GO:0005886">
    <property type="term" value="C:plasma membrane"/>
    <property type="evidence" value="ECO:0007669"/>
    <property type="project" value="UniProtKB-SubCell"/>
</dbReference>
<dbReference type="InterPro" id="IPR001507">
    <property type="entry name" value="ZP_dom"/>
</dbReference>
<evidence type="ECO:0000259" key="9">
    <source>
        <dbReference type="PROSITE" id="PS51034"/>
    </source>
</evidence>